<sequence length="265" mass="30498">MKFVEFLGPSGVGKTTIFQKLLTLREGEDGWLTSEEARSFAVQYHVDKDSFMKKMASLVLRMNASPILSRAIIDLFMAKHELMVGKEFIGKYEVYLKLLIQYLQFDRTMSEITKCRFIEYYVNDLIRNVAALDYIGLDRTIIYHDGVVHNNPGFMLPADQLYRTIECGSMERTLPNGVIYISSNVDVVFKRRAQRIQSGKGNLLEANLSEVELYQLCFWSEKCAERQREVLKALGVKIIDLNSEISISEICSKARKFIKHVENNL</sequence>
<protein>
    <recommendedName>
        <fullName evidence="5">Thymidylate kinase</fullName>
    </recommendedName>
</protein>
<dbReference type="EMBL" id="JACEFT010000051">
    <property type="protein sequence ID" value="MBA2781159.1"/>
    <property type="molecule type" value="Genomic_DNA"/>
</dbReference>
<comment type="caution">
    <text evidence="1">The sequence shown here is derived from an EMBL/GenBank/DDBJ whole genome shotgun (WGS) entry which is preliminary data.</text>
</comment>
<dbReference type="EMBL" id="JABFUB010000038">
    <property type="protein sequence ID" value="MCG6663845.1"/>
    <property type="molecule type" value="Genomic_DNA"/>
</dbReference>
<evidence type="ECO:0000313" key="1">
    <source>
        <dbReference type="EMBL" id="MBA2781159.1"/>
    </source>
</evidence>
<evidence type="ECO:0000313" key="4">
    <source>
        <dbReference type="Proteomes" id="UP000814353"/>
    </source>
</evidence>
<evidence type="ECO:0000313" key="2">
    <source>
        <dbReference type="EMBL" id="MCG6663845.1"/>
    </source>
</evidence>
<accession>A0A7V9W4Z9</accession>
<dbReference type="Gene3D" id="3.40.50.300">
    <property type="entry name" value="P-loop containing nucleotide triphosphate hydrolases"/>
    <property type="match status" value="1"/>
</dbReference>
<organism evidence="1 3">
    <name type="scientific">Billgrantia kenyensis</name>
    <dbReference type="NCBI Taxonomy" id="321266"/>
    <lineage>
        <taxon>Bacteria</taxon>
        <taxon>Pseudomonadati</taxon>
        <taxon>Pseudomonadota</taxon>
        <taxon>Gammaproteobacteria</taxon>
        <taxon>Oceanospirillales</taxon>
        <taxon>Halomonadaceae</taxon>
        <taxon>Billgrantia</taxon>
    </lineage>
</organism>
<name>A0A7V9W4Z9_9GAMM</name>
<evidence type="ECO:0008006" key="5">
    <source>
        <dbReference type="Google" id="ProtNLM"/>
    </source>
</evidence>
<dbReference type="Proteomes" id="UP000518091">
    <property type="component" value="Unassembled WGS sequence"/>
</dbReference>
<proteinExistence type="predicted"/>
<gene>
    <name evidence="1" type="ORF">H1D44_19980</name>
    <name evidence="2" type="ORF">HOP48_20185</name>
</gene>
<dbReference type="AlphaFoldDB" id="A0A7V9W4Z9"/>
<dbReference type="Proteomes" id="UP000814353">
    <property type="component" value="Unassembled WGS sequence"/>
</dbReference>
<evidence type="ECO:0000313" key="3">
    <source>
        <dbReference type="Proteomes" id="UP000518091"/>
    </source>
</evidence>
<keyword evidence="4" id="KW-1185">Reference proteome</keyword>
<reference evidence="1 3" key="2">
    <citation type="submission" date="2020-07" db="EMBL/GenBank/DDBJ databases">
        <title>Identification of Halomonas strains.</title>
        <authorList>
            <person name="Xiao Z."/>
            <person name="Shen J."/>
        </authorList>
    </citation>
    <scope>NUCLEOTIDE SEQUENCE [LARGE SCALE GENOMIC DNA]</scope>
    <source>
        <strain evidence="1 3">DSM 17331</strain>
    </source>
</reference>
<dbReference type="RefSeq" id="WP_181517031.1">
    <property type="nucleotide sequence ID" value="NZ_JABFUB010000038.1"/>
</dbReference>
<reference evidence="2 4" key="1">
    <citation type="submission" date="2020-05" db="EMBL/GenBank/DDBJ databases">
        <title>Comparative genomic analysis of denitrifying bacteria from Halomonas genus.</title>
        <authorList>
            <person name="Wang L."/>
            <person name="Shao Z."/>
        </authorList>
    </citation>
    <scope>NUCLEOTIDE SEQUENCE [LARGE SCALE GENOMIC DNA]</scope>
    <source>
        <strain evidence="2 4">DSM 17331</strain>
    </source>
</reference>
<dbReference type="InterPro" id="IPR027417">
    <property type="entry name" value="P-loop_NTPase"/>
</dbReference>
<dbReference type="SUPFAM" id="SSF52540">
    <property type="entry name" value="P-loop containing nucleoside triphosphate hydrolases"/>
    <property type="match status" value="1"/>
</dbReference>